<evidence type="ECO:0000259" key="1">
    <source>
        <dbReference type="Pfam" id="PF01823"/>
    </source>
</evidence>
<name>A0A6I8NHA5_ORNAN</name>
<protein>
    <recommendedName>
        <fullName evidence="1">MACPF domain-containing protein</fullName>
    </recommendedName>
</protein>
<dbReference type="InterPro" id="IPR020864">
    <property type="entry name" value="MACPF"/>
</dbReference>
<dbReference type="Ensembl" id="ENSOANT00000074023.1">
    <property type="protein sequence ID" value="ENSOANP00000040472.1"/>
    <property type="gene ID" value="ENSOANG00000041615.1"/>
</dbReference>
<evidence type="ECO:0000313" key="3">
    <source>
        <dbReference type="Proteomes" id="UP000002279"/>
    </source>
</evidence>
<dbReference type="GeneTree" id="ENSGT00940000154393"/>
<dbReference type="Proteomes" id="UP000002279">
    <property type="component" value="Chromosome 2"/>
</dbReference>
<dbReference type="OMA" id="SKCANIK"/>
<reference evidence="2" key="3">
    <citation type="submission" date="2025-09" db="UniProtKB">
        <authorList>
            <consortium name="Ensembl"/>
        </authorList>
    </citation>
    <scope>IDENTIFICATION</scope>
    <source>
        <strain evidence="2">Glennie</strain>
    </source>
</reference>
<dbReference type="AlphaFoldDB" id="A0A6I8NHA5"/>
<feature type="domain" description="MACPF" evidence="1">
    <location>
        <begin position="46"/>
        <end position="225"/>
    </location>
</feature>
<organism evidence="2 3">
    <name type="scientific">Ornithorhynchus anatinus</name>
    <name type="common">Duckbill platypus</name>
    <dbReference type="NCBI Taxonomy" id="9258"/>
    <lineage>
        <taxon>Eukaryota</taxon>
        <taxon>Metazoa</taxon>
        <taxon>Chordata</taxon>
        <taxon>Craniata</taxon>
        <taxon>Vertebrata</taxon>
        <taxon>Euteleostomi</taxon>
        <taxon>Mammalia</taxon>
        <taxon>Monotremata</taxon>
        <taxon>Ornithorhynchidae</taxon>
        <taxon>Ornithorhynchus</taxon>
    </lineage>
</organism>
<dbReference type="Pfam" id="PF01823">
    <property type="entry name" value="MACPF"/>
    <property type="match status" value="1"/>
</dbReference>
<keyword evidence="3" id="KW-1185">Reference proteome</keyword>
<accession>A0A6I8NHA5</accession>
<proteinExistence type="predicted"/>
<evidence type="ECO:0000313" key="2">
    <source>
        <dbReference type="Ensembl" id="ENSOANP00000040472.1"/>
    </source>
</evidence>
<dbReference type="InParanoid" id="A0A6I8NHA5"/>
<sequence>MFEKKEFSCPQAEATFTQSMEKLGISLSCSEEGRGWSCELEIRSDFSKSSESRSSSRSCSEHTYSCTTQFSYVPLASAHLAQEQIRLSQEALEELKSIEDLVGLAEGPARLHALRSKCERFFCRFGSHINQGPLHLGGIFWWKAVVEGFREEQREDVRRQTCNALESYIRSGYSDLGMKVTAEVGGSLSEISFKSKETKSLQMDIQLSVTMTGGPSDVNSLTRWKAGMVASNKTWCVIDRGHRLLSVWDLILSNHRQDFQDVLQVSHQLVEAYTALTGRSDGIPCAKGLWSKEEEFSSFLADVKSWEVTDPEKQLKNNRKMIIPGVTSASQIGLCRISW</sequence>
<gene>
    <name evidence="2" type="primary">LOC100079073</name>
</gene>
<reference evidence="2" key="2">
    <citation type="submission" date="2025-08" db="UniProtKB">
        <authorList>
            <consortium name="Ensembl"/>
        </authorList>
    </citation>
    <scope>IDENTIFICATION</scope>
    <source>
        <strain evidence="2">Glennie</strain>
    </source>
</reference>
<reference evidence="2 3" key="1">
    <citation type="journal article" date="2008" name="Nature">
        <title>Genome analysis of the platypus reveals unique signatures of evolution.</title>
        <authorList>
            <person name="Warren W.C."/>
            <person name="Hillier L.W."/>
            <person name="Marshall Graves J.A."/>
            <person name="Birney E."/>
            <person name="Ponting C.P."/>
            <person name="Grutzner F."/>
            <person name="Belov K."/>
            <person name="Miller W."/>
            <person name="Clarke L."/>
            <person name="Chinwalla A.T."/>
            <person name="Yang S.P."/>
            <person name="Heger A."/>
            <person name="Locke D.P."/>
            <person name="Miethke P."/>
            <person name="Waters P.D."/>
            <person name="Veyrunes F."/>
            <person name="Fulton L."/>
            <person name="Fulton B."/>
            <person name="Graves T."/>
            <person name="Wallis J."/>
            <person name="Puente X.S."/>
            <person name="Lopez-Otin C."/>
            <person name="Ordonez G.R."/>
            <person name="Eichler E.E."/>
            <person name="Chen L."/>
            <person name="Cheng Z."/>
            <person name="Deakin J.E."/>
            <person name="Alsop A."/>
            <person name="Thompson K."/>
            <person name="Kirby P."/>
            <person name="Papenfuss A.T."/>
            <person name="Wakefield M.J."/>
            <person name="Olender T."/>
            <person name="Lancet D."/>
            <person name="Huttley G.A."/>
            <person name="Smit A.F."/>
            <person name="Pask A."/>
            <person name="Temple-Smith P."/>
            <person name="Batzer M.A."/>
            <person name="Walker J.A."/>
            <person name="Konkel M.K."/>
            <person name="Harris R.S."/>
            <person name="Whittington C.M."/>
            <person name="Wong E.S."/>
            <person name="Gemmell N.J."/>
            <person name="Buschiazzo E."/>
            <person name="Vargas Jentzsch I.M."/>
            <person name="Merkel A."/>
            <person name="Schmitz J."/>
            <person name="Zemann A."/>
            <person name="Churakov G."/>
            <person name="Kriegs J.O."/>
            <person name="Brosius J."/>
            <person name="Murchison E.P."/>
            <person name="Sachidanandam R."/>
            <person name="Smith C."/>
            <person name="Hannon G.J."/>
            <person name="Tsend-Ayush E."/>
            <person name="McMillan D."/>
            <person name="Attenborough R."/>
            <person name="Rens W."/>
            <person name="Ferguson-Smith M."/>
            <person name="Lefevre C.M."/>
            <person name="Sharp J.A."/>
            <person name="Nicholas K.R."/>
            <person name="Ray D.A."/>
            <person name="Kube M."/>
            <person name="Reinhardt R."/>
            <person name="Pringle T.H."/>
            <person name="Taylor J."/>
            <person name="Jones R.C."/>
            <person name="Nixon B."/>
            <person name="Dacheux J.L."/>
            <person name="Niwa H."/>
            <person name="Sekita Y."/>
            <person name="Huang X."/>
            <person name="Stark A."/>
            <person name="Kheradpour P."/>
            <person name="Kellis M."/>
            <person name="Flicek P."/>
            <person name="Chen Y."/>
            <person name="Webber C."/>
            <person name="Hardison R."/>
            <person name="Nelson J."/>
            <person name="Hallsworth-Pepin K."/>
            <person name="Delehaunty K."/>
            <person name="Markovic C."/>
            <person name="Minx P."/>
            <person name="Feng Y."/>
            <person name="Kremitzki C."/>
            <person name="Mitreva M."/>
            <person name="Glasscock J."/>
            <person name="Wylie T."/>
            <person name="Wohldmann P."/>
            <person name="Thiru P."/>
            <person name="Nhan M.N."/>
            <person name="Pohl C.S."/>
            <person name="Smith S.M."/>
            <person name="Hou S."/>
            <person name="Nefedov M."/>
            <person name="de Jong P.J."/>
            <person name="Renfree M.B."/>
            <person name="Mardis E.R."/>
            <person name="Wilson R.K."/>
        </authorList>
    </citation>
    <scope>NUCLEOTIDE SEQUENCE [LARGE SCALE GENOMIC DNA]</scope>
    <source>
        <strain evidence="2 3">Glennie</strain>
    </source>
</reference>